<feature type="compositionally biased region" description="Polar residues" evidence="1">
    <location>
        <begin position="94"/>
        <end position="113"/>
    </location>
</feature>
<dbReference type="GO" id="GO:0016287">
    <property type="term" value="F:glycerone-phosphate O-acyltransferase activity"/>
    <property type="evidence" value="ECO:0007669"/>
    <property type="project" value="TreeGrafter"/>
</dbReference>
<dbReference type="InterPro" id="IPR052744">
    <property type="entry name" value="GPAT/DAPAT"/>
</dbReference>
<dbReference type="GO" id="GO:0008654">
    <property type="term" value="P:phospholipid biosynthetic process"/>
    <property type="evidence" value="ECO:0007669"/>
    <property type="project" value="TreeGrafter"/>
</dbReference>
<dbReference type="Pfam" id="PF01553">
    <property type="entry name" value="Acyltransferase"/>
    <property type="match status" value="1"/>
</dbReference>
<evidence type="ECO:0000313" key="4">
    <source>
        <dbReference type="EMBL" id="EDR09927.1"/>
    </source>
</evidence>
<proteinExistence type="predicted"/>
<dbReference type="PANTHER" id="PTHR31605:SF0">
    <property type="entry name" value="GLYCEROL-3-PHOSPHATE O-ACYLTRANSFERASE 1"/>
    <property type="match status" value="1"/>
</dbReference>
<feature type="region of interest" description="Disordered" evidence="1">
    <location>
        <begin position="89"/>
        <end position="113"/>
    </location>
</feature>
<name>B0D6C9_LACBS</name>
<accession>B0D6C9</accession>
<dbReference type="EMBL" id="DS547098">
    <property type="protein sequence ID" value="EDR09927.1"/>
    <property type="molecule type" value="Genomic_DNA"/>
</dbReference>
<protein>
    <submittedName>
        <fullName evidence="4">Glycerol-3-phosphate O-acyltransferase</fullName>
    </submittedName>
</protein>
<keyword evidence="2" id="KW-1133">Transmembrane helix</keyword>
<evidence type="ECO:0000313" key="5">
    <source>
        <dbReference type="Proteomes" id="UP000001194"/>
    </source>
</evidence>
<dbReference type="GeneID" id="6075217"/>
<dbReference type="STRING" id="486041.B0D6C9"/>
<keyword evidence="2" id="KW-0472">Membrane</keyword>
<dbReference type="Proteomes" id="UP000001194">
    <property type="component" value="Unassembled WGS sequence"/>
</dbReference>
<feature type="region of interest" description="Disordered" evidence="1">
    <location>
        <begin position="509"/>
        <end position="537"/>
    </location>
</feature>
<dbReference type="SUPFAM" id="SSF69593">
    <property type="entry name" value="Glycerol-3-phosphate (1)-acyltransferase"/>
    <property type="match status" value="1"/>
</dbReference>
<evidence type="ECO:0000256" key="2">
    <source>
        <dbReference type="SAM" id="Phobius"/>
    </source>
</evidence>
<dbReference type="RefSeq" id="XP_001879312.1">
    <property type="nucleotide sequence ID" value="XM_001879277.1"/>
</dbReference>
<feature type="transmembrane region" description="Helical" evidence="2">
    <location>
        <begin position="381"/>
        <end position="401"/>
    </location>
</feature>
<feature type="transmembrane region" description="Helical" evidence="2">
    <location>
        <begin position="341"/>
        <end position="361"/>
    </location>
</feature>
<keyword evidence="5" id="KW-1185">Reference proteome</keyword>
<reference evidence="4 5" key="1">
    <citation type="journal article" date="2008" name="Nature">
        <title>The genome of Laccaria bicolor provides insights into mycorrhizal symbiosis.</title>
        <authorList>
            <person name="Martin F."/>
            <person name="Aerts A."/>
            <person name="Ahren D."/>
            <person name="Brun A."/>
            <person name="Danchin E.G.J."/>
            <person name="Duchaussoy F."/>
            <person name="Gibon J."/>
            <person name="Kohler A."/>
            <person name="Lindquist E."/>
            <person name="Pereda V."/>
            <person name="Salamov A."/>
            <person name="Shapiro H.J."/>
            <person name="Wuyts J."/>
            <person name="Blaudez D."/>
            <person name="Buee M."/>
            <person name="Brokstein P."/>
            <person name="Canbaeck B."/>
            <person name="Cohen D."/>
            <person name="Courty P.E."/>
            <person name="Coutinho P.M."/>
            <person name="Delaruelle C."/>
            <person name="Detter J.C."/>
            <person name="Deveau A."/>
            <person name="DiFazio S."/>
            <person name="Duplessis S."/>
            <person name="Fraissinet-Tachet L."/>
            <person name="Lucic E."/>
            <person name="Frey-Klett P."/>
            <person name="Fourrey C."/>
            <person name="Feussner I."/>
            <person name="Gay G."/>
            <person name="Grimwood J."/>
            <person name="Hoegger P.J."/>
            <person name="Jain P."/>
            <person name="Kilaru S."/>
            <person name="Labbe J."/>
            <person name="Lin Y.C."/>
            <person name="Legue V."/>
            <person name="Le Tacon F."/>
            <person name="Marmeisse R."/>
            <person name="Melayah D."/>
            <person name="Montanini B."/>
            <person name="Muratet M."/>
            <person name="Nehls U."/>
            <person name="Niculita-Hirzel H."/>
            <person name="Oudot-Le Secq M.P."/>
            <person name="Peter M."/>
            <person name="Quesneville H."/>
            <person name="Rajashekar B."/>
            <person name="Reich M."/>
            <person name="Rouhier N."/>
            <person name="Schmutz J."/>
            <person name="Yin T."/>
            <person name="Chalot M."/>
            <person name="Henrissat B."/>
            <person name="Kuees U."/>
            <person name="Lucas S."/>
            <person name="Van de Peer Y."/>
            <person name="Podila G.K."/>
            <person name="Polle A."/>
            <person name="Pukkila P.J."/>
            <person name="Richardson P.M."/>
            <person name="Rouze P."/>
            <person name="Sanders I.R."/>
            <person name="Stajich J.E."/>
            <person name="Tunlid A."/>
            <person name="Tuskan G."/>
            <person name="Grigoriev I.V."/>
        </authorList>
    </citation>
    <scope>NUCLEOTIDE SEQUENCE [LARGE SCALE GENOMIC DNA]</scope>
    <source>
        <strain evidence="5">S238N-H82 / ATCC MYA-4686</strain>
    </source>
</reference>
<keyword evidence="4" id="KW-0012">Acyltransferase</keyword>
<dbReference type="CDD" id="cd07992">
    <property type="entry name" value="LPLAT_AAK14816-like"/>
    <property type="match status" value="1"/>
</dbReference>
<dbReference type="InParanoid" id="B0D6C9"/>
<organism evidence="5">
    <name type="scientific">Laccaria bicolor (strain S238N-H82 / ATCC MYA-4686)</name>
    <name type="common">Bicoloured deceiver</name>
    <name type="synonym">Laccaria laccata var. bicolor</name>
    <dbReference type="NCBI Taxonomy" id="486041"/>
    <lineage>
        <taxon>Eukaryota</taxon>
        <taxon>Fungi</taxon>
        <taxon>Dikarya</taxon>
        <taxon>Basidiomycota</taxon>
        <taxon>Agaricomycotina</taxon>
        <taxon>Agaricomycetes</taxon>
        <taxon>Agaricomycetidae</taxon>
        <taxon>Agaricales</taxon>
        <taxon>Agaricineae</taxon>
        <taxon>Hydnangiaceae</taxon>
        <taxon>Laccaria</taxon>
    </lineage>
</organism>
<evidence type="ECO:0000256" key="1">
    <source>
        <dbReference type="SAM" id="MobiDB-lite"/>
    </source>
</evidence>
<evidence type="ECO:0000259" key="3">
    <source>
        <dbReference type="SMART" id="SM00563"/>
    </source>
</evidence>
<dbReference type="AlphaFoldDB" id="B0D6C9"/>
<feature type="domain" description="Phospholipid/glycerol acyltransferase" evidence="3">
    <location>
        <begin position="39"/>
        <end position="179"/>
    </location>
</feature>
<dbReference type="PANTHER" id="PTHR31605">
    <property type="entry name" value="GLYCEROL-3-PHOSPHATE O-ACYLTRANSFERASE 1"/>
    <property type="match status" value="1"/>
</dbReference>
<gene>
    <name evidence="4" type="primary">G3PAT-2</name>
    <name evidence="4" type="ORF">LACBIDRAFT_325826</name>
</gene>
<dbReference type="SMART" id="SM00563">
    <property type="entry name" value="PlsC"/>
    <property type="match status" value="1"/>
</dbReference>
<dbReference type="OrthoDB" id="1044435at2759"/>
<dbReference type="InterPro" id="IPR002123">
    <property type="entry name" value="Plipid/glycerol_acylTrfase"/>
</dbReference>
<keyword evidence="4" id="KW-0808">Transferase</keyword>
<dbReference type="KEGG" id="lbc:LACBIDRAFT_325826"/>
<keyword evidence="2" id="KW-0812">Transmembrane</keyword>
<feature type="compositionally biased region" description="Polar residues" evidence="1">
    <location>
        <begin position="519"/>
        <end position="537"/>
    </location>
</feature>
<dbReference type="GO" id="GO:0004366">
    <property type="term" value="F:glycerol-3-phosphate O-acyltransferase activity"/>
    <property type="evidence" value="ECO:0007669"/>
    <property type="project" value="TreeGrafter"/>
</dbReference>
<sequence length="537" mass="58967">MELKLVYRALRKVSDWTVTGYYSDCVVEGGENVPETGPLIIASTHHNELIDIAALTATIPYRRHVSFWAKSTMFANPITRAILESSGAIPVRRNPNNGSGSSAKTNNGDPSRSTLFRESSAALAAGQVIGVFPEGTSYTSYRILQVLPGAAWAAVEFLRSQQRGVKTGLKLVPVAVVYTDKARYRSRILVKYCPPIHVDDYAEELFEETADPDAASRSVVKKIMVQVEKQMMENTINAPDWDTLCAVRSARHFLWTDERNIKLADWVGVSQRLVTIFDNTLSPTTHLKSALTKYFALLHFTGIKHSILASLSPSSPTSSSSPPSHPLVQPTISLLTSLPVALIRLALFLPPLLFFTPGYILGRLSARWLASTEEEETQAQFKAVGGGLGVMTTFALVLGQLQRILTYHKLLMAFTLPRLKLDPGQMEVYMKPPRPPANPFVKGPPQGDTAVALEVVPIRAPGTSRELVRRLLDARDEAQEALSGYLREGTGEAEGEALVELLNARKNEGLTASRHQKGKTQQSLYDTDICPTNPSHP</sequence>
<dbReference type="HOGENOM" id="CLU_026175_1_0_1"/>